<dbReference type="InterPro" id="IPR006476">
    <property type="entry name" value="CHP01589_pln"/>
</dbReference>
<reference evidence="2" key="1">
    <citation type="submission" date="2024-07" db="EMBL/GenBank/DDBJ databases">
        <title>Two chromosome-level genome assemblies of Korean endemic species Abeliophyllum distichum and Forsythia ovata (Oleaceae).</title>
        <authorList>
            <person name="Jang H."/>
        </authorList>
    </citation>
    <scope>NUCLEOTIDE SEQUENCE [LARGE SCALE GENOMIC DNA]</scope>
</reference>
<evidence type="ECO:0000313" key="1">
    <source>
        <dbReference type="EMBL" id="KAL2486078.1"/>
    </source>
</evidence>
<comment type="caution">
    <text evidence="1">The sequence shown here is derived from an EMBL/GenBank/DDBJ whole genome shotgun (WGS) entry which is preliminary data.</text>
</comment>
<dbReference type="PANTHER" id="PTHR31871:SF1">
    <property type="entry name" value="HISTIDINE-TRNA LIGASE"/>
    <property type="match status" value="1"/>
</dbReference>
<proteinExistence type="predicted"/>
<sequence length="278" mass="31031">MASGDGANNVHEDIAKVQNCIEKCLMVYMNKKEVMDTLITRDHQDPGVAEIVWHRLETQNPDFFKAYHLMRLVKQQIVEFNRLLSEQAEVMRRTGLSGMTSIPMSIESDISPINQSSTWRAEQIMRQMENADLQQPNPTSSSNAFSRGLSIQSCMQGTLDVCTHGRMIDVSPNMVLSQNSNVPQALNGMIFETEPLYAGSLPFNFGPHNSFLETCPMMGDANVSSFTNVESNTQLLNGMVLNDDAYSFGFLEQIPQNFGLSELAADYSGDMDALHPLY</sequence>
<dbReference type="AlphaFoldDB" id="A0ABD1RCC8"/>
<evidence type="ECO:0000313" key="2">
    <source>
        <dbReference type="Proteomes" id="UP001604336"/>
    </source>
</evidence>
<dbReference type="NCBIfam" id="TIGR01589">
    <property type="entry name" value="A_thal_3526"/>
    <property type="match status" value="1"/>
</dbReference>
<protein>
    <submittedName>
        <fullName evidence="1">Uncharacterized protein</fullName>
    </submittedName>
</protein>
<organism evidence="1 2">
    <name type="scientific">Abeliophyllum distichum</name>
    <dbReference type="NCBI Taxonomy" id="126358"/>
    <lineage>
        <taxon>Eukaryota</taxon>
        <taxon>Viridiplantae</taxon>
        <taxon>Streptophyta</taxon>
        <taxon>Embryophyta</taxon>
        <taxon>Tracheophyta</taxon>
        <taxon>Spermatophyta</taxon>
        <taxon>Magnoliopsida</taxon>
        <taxon>eudicotyledons</taxon>
        <taxon>Gunneridae</taxon>
        <taxon>Pentapetalae</taxon>
        <taxon>asterids</taxon>
        <taxon>lamiids</taxon>
        <taxon>Lamiales</taxon>
        <taxon>Oleaceae</taxon>
        <taxon>Forsythieae</taxon>
        <taxon>Abeliophyllum</taxon>
    </lineage>
</organism>
<dbReference type="PANTHER" id="PTHR31871">
    <property type="entry name" value="OS02G0137100 PROTEIN"/>
    <property type="match status" value="1"/>
</dbReference>
<dbReference type="EMBL" id="JBFOLK010000009">
    <property type="protein sequence ID" value="KAL2486078.1"/>
    <property type="molecule type" value="Genomic_DNA"/>
</dbReference>
<accession>A0ABD1RCC8</accession>
<dbReference type="Pfam" id="PF09713">
    <property type="entry name" value="A_thal_3526"/>
    <property type="match status" value="1"/>
</dbReference>
<keyword evidence="2" id="KW-1185">Reference proteome</keyword>
<dbReference type="Proteomes" id="UP001604336">
    <property type="component" value="Unassembled WGS sequence"/>
</dbReference>
<name>A0ABD1RCC8_9LAMI</name>
<gene>
    <name evidence="1" type="ORF">Adt_30834</name>
</gene>